<evidence type="ECO:0000256" key="1">
    <source>
        <dbReference type="ARBA" id="ARBA00022737"/>
    </source>
</evidence>
<evidence type="ECO:0000313" key="2">
    <source>
        <dbReference type="EMBL" id="MBB6647501.1"/>
    </source>
</evidence>
<reference evidence="2 3" key="1">
    <citation type="submission" date="2020-08" db="EMBL/GenBank/DDBJ databases">
        <authorList>
            <person name="Seo M.-J."/>
        </authorList>
    </citation>
    <scope>NUCLEOTIDE SEQUENCE [LARGE SCALE GENOMIC DNA]</scope>
    <source>
        <strain evidence="2 3">MBLA0160</strain>
    </source>
</reference>
<evidence type="ECO:0000313" key="3">
    <source>
        <dbReference type="Proteomes" id="UP000546257"/>
    </source>
</evidence>
<name>A0A7J9SPQ0_9EURY</name>
<dbReference type="PANTHER" id="PTHR47485">
    <property type="entry name" value="THYLAKOID LUMENAL 17.4 KDA PROTEIN, CHLOROPLASTIC"/>
    <property type="match status" value="1"/>
</dbReference>
<gene>
    <name evidence="2" type="ORF">H5V44_14605</name>
</gene>
<sequence>MSPDSSTQREECPVTNDDLDLADAVLDTLEIASWSCSRPAWEPEKTGSSRCIRHTETAEKPLDELVDEINDGDLHGAIASKTVLSSLELPSSPGFVGADLSGAALVKVDLSGAALVEADLSGADLWGVDLSGATLADADLSAADLRKADLPVANLRGADLSEADLRYADLSEKDLSGVTLSQADIRGTTLEGLSANQGTTVGKMCPDPASPAEYDALAQAYHDLKEALSDEGLSQRARRARGLERQARTAEAWARFKTNAVLRRVNCGP</sequence>
<dbReference type="Gene3D" id="2.160.20.80">
    <property type="entry name" value="E3 ubiquitin-protein ligase SopA"/>
    <property type="match status" value="1"/>
</dbReference>
<dbReference type="Proteomes" id="UP000546257">
    <property type="component" value="Unassembled WGS sequence"/>
</dbReference>
<dbReference type="InterPro" id="IPR001646">
    <property type="entry name" value="5peptide_repeat"/>
</dbReference>
<keyword evidence="3" id="KW-1185">Reference proteome</keyword>
<proteinExistence type="predicted"/>
<comment type="caution">
    <text evidence="2">The sequence shown here is derived from an EMBL/GenBank/DDBJ whole genome shotgun (WGS) entry which is preliminary data.</text>
</comment>
<dbReference type="PANTHER" id="PTHR47485:SF1">
    <property type="entry name" value="THYLAKOID LUMENAL 17.4 KDA PROTEIN, CHLOROPLASTIC"/>
    <property type="match status" value="1"/>
</dbReference>
<dbReference type="AlphaFoldDB" id="A0A7J9SPQ0"/>
<protein>
    <submittedName>
        <fullName evidence="2">Pentapeptide repeat-containing protein</fullName>
    </submittedName>
</protein>
<dbReference type="Pfam" id="PF00805">
    <property type="entry name" value="Pentapeptide"/>
    <property type="match status" value="2"/>
</dbReference>
<dbReference type="SUPFAM" id="SSF141571">
    <property type="entry name" value="Pentapeptide repeat-like"/>
    <property type="match status" value="1"/>
</dbReference>
<dbReference type="RefSeq" id="WP_185193882.1">
    <property type="nucleotide sequence ID" value="NZ_JACKXD010000006.1"/>
</dbReference>
<dbReference type="EMBL" id="JACKXD010000006">
    <property type="protein sequence ID" value="MBB6647501.1"/>
    <property type="molecule type" value="Genomic_DNA"/>
</dbReference>
<organism evidence="2 3">
    <name type="scientific">Halobellus ruber</name>
    <dbReference type="NCBI Taxonomy" id="2761102"/>
    <lineage>
        <taxon>Archaea</taxon>
        <taxon>Methanobacteriati</taxon>
        <taxon>Methanobacteriota</taxon>
        <taxon>Stenosarchaea group</taxon>
        <taxon>Halobacteria</taxon>
        <taxon>Halobacteriales</taxon>
        <taxon>Haloferacaceae</taxon>
        <taxon>Halobellus</taxon>
    </lineage>
</organism>
<keyword evidence="1" id="KW-0677">Repeat</keyword>
<accession>A0A7J9SPQ0</accession>